<evidence type="ECO:0008006" key="4">
    <source>
        <dbReference type="Google" id="ProtNLM"/>
    </source>
</evidence>
<dbReference type="HOGENOM" id="CLU_086898_4_0_6"/>
<dbReference type="STRING" id="667128.HMPREF0621_2014"/>
<sequence length="236" mass="26912">MKLRHIALMLLALPLTFTVQAQAQKIENQIQFITEVVKEVEKDEMQVSFYVQEEGKDAKALNQIIVERINRALDLVKKQETVQIVSQQRYTQVRYDKDGKQNGWIDRAELVLKSKDNQTLSQLTSQLSENLKISSMYATVSQESLDKVEEEMTAAVLKKFEQKAQSIQSLMKAKSYRVIELNLATNDVMGSSKQYAVAMRSSDKFYNSYSDDEMALEGGKTQLKASVQARIELVND</sequence>
<dbReference type="GO" id="GO:0006974">
    <property type="term" value="P:DNA damage response"/>
    <property type="evidence" value="ECO:0007669"/>
    <property type="project" value="TreeGrafter"/>
</dbReference>
<dbReference type="EMBL" id="ACZR01000021">
    <property type="protein sequence ID" value="EEX49471.1"/>
    <property type="molecule type" value="Genomic_DNA"/>
</dbReference>
<evidence type="ECO:0000313" key="2">
    <source>
        <dbReference type="EMBL" id="EEX49471.1"/>
    </source>
</evidence>
<dbReference type="PANTHER" id="PTHR34387:SF1">
    <property type="entry name" value="PERIPLASMIC IMMUNOGENIC PROTEIN"/>
    <property type="match status" value="1"/>
</dbReference>
<dbReference type="Gene3D" id="3.30.110.170">
    <property type="entry name" value="Protein of unknown function (DUF541), domain 1"/>
    <property type="match status" value="1"/>
</dbReference>
<reference evidence="2 3" key="1">
    <citation type="submission" date="2009-10" db="EMBL/GenBank/DDBJ databases">
        <authorList>
            <person name="Muzny D."/>
            <person name="Qin X."/>
            <person name="Deng J."/>
            <person name="Jiang H."/>
            <person name="Liu Y."/>
            <person name="Qu J."/>
            <person name="Song X.-Z."/>
            <person name="Zhang L."/>
            <person name="Thornton R."/>
            <person name="Coyle M."/>
            <person name="Francisco L."/>
            <person name="Jackson L."/>
            <person name="Javaid M."/>
            <person name="Korchina V."/>
            <person name="Kovar C."/>
            <person name="Mata R."/>
            <person name="Mathew T."/>
            <person name="Ngo R."/>
            <person name="Nguyen L."/>
            <person name="Nguyen N."/>
            <person name="Okwuonu G."/>
            <person name="Ongeri F."/>
            <person name="Pham C."/>
            <person name="Simmons D."/>
            <person name="Wilczek-Boney K."/>
            <person name="Hale W."/>
            <person name="Jakkamsetti A."/>
            <person name="Pham P."/>
            <person name="Ruth R."/>
            <person name="San Lucas F."/>
            <person name="Warren J."/>
            <person name="Zhang J."/>
            <person name="Zhao Z."/>
            <person name="Zhou C."/>
            <person name="Zhu D."/>
            <person name="Lee S."/>
            <person name="Bess C."/>
            <person name="Blankenburg K."/>
            <person name="Forbes L."/>
            <person name="Fu Q."/>
            <person name="Gubbala S."/>
            <person name="Hirani K."/>
            <person name="Jayaseelan J.C."/>
            <person name="Lara F."/>
            <person name="Munidasa M."/>
            <person name="Palculict T."/>
            <person name="Patil S."/>
            <person name="Pu L.-L."/>
            <person name="Saada N."/>
            <person name="Tang L."/>
            <person name="Weissenberger G."/>
            <person name="Zhu Y."/>
            <person name="Hemphill L."/>
            <person name="Shang Y."/>
            <person name="Youmans B."/>
            <person name="Ayvaz T."/>
            <person name="Ross M."/>
            <person name="Santibanez J."/>
            <person name="Aqrawi P."/>
            <person name="Gross S."/>
            <person name="Joshi V."/>
            <person name="Fowler G."/>
            <person name="Nazareth L."/>
            <person name="Reid J."/>
            <person name="Worley K."/>
            <person name="Petrosino J."/>
            <person name="Highlander S."/>
            <person name="Gibbs R."/>
        </authorList>
    </citation>
    <scope>NUCLEOTIDE SEQUENCE [LARGE SCALE GENOMIC DNA]</scope>
    <source>
        <strain evidence="2 3">ATCC 43325</strain>
    </source>
</reference>
<feature type="chain" id="PRO_5003000089" description="DUF541 domain-containing protein" evidence="1">
    <location>
        <begin position="24"/>
        <end position="236"/>
    </location>
</feature>
<dbReference type="InterPro" id="IPR052022">
    <property type="entry name" value="26kDa_periplasmic_antigen"/>
</dbReference>
<dbReference type="Pfam" id="PF04402">
    <property type="entry name" value="SIMPL"/>
    <property type="match status" value="1"/>
</dbReference>
<dbReference type="AlphaFoldDB" id="C9PSP0"/>
<keyword evidence="3" id="KW-1185">Reference proteome</keyword>
<proteinExistence type="predicted"/>
<dbReference type="InterPro" id="IPR007497">
    <property type="entry name" value="SIMPL/DUF541"/>
</dbReference>
<dbReference type="Gene3D" id="3.30.70.2970">
    <property type="entry name" value="Protein of unknown function (DUF541), domain 2"/>
    <property type="match status" value="1"/>
</dbReference>
<evidence type="ECO:0000313" key="3">
    <source>
        <dbReference type="Proteomes" id="UP000005519"/>
    </source>
</evidence>
<dbReference type="OrthoDB" id="7062395at2"/>
<evidence type="ECO:0000256" key="1">
    <source>
        <dbReference type="SAM" id="SignalP"/>
    </source>
</evidence>
<dbReference type="RefSeq" id="WP_005764340.1">
    <property type="nucleotide sequence ID" value="NZ_GG704812.1"/>
</dbReference>
<dbReference type="Proteomes" id="UP000005519">
    <property type="component" value="Unassembled WGS sequence"/>
</dbReference>
<keyword evidence="1" id="KW-0732">Signal</keyword>
<organism evidence="2 3">
    <name type="scientific">Pasteurella dagmatis ATCC 43325</name>
    <dbReference type="NCBI Taxonomy" id="667128"/>
    <lineage>
        <taxon>Bacteria</taxon>
        <taxon>Pseudomonadati</taxon>
        <taxon>Pseudomonadota</taxon>
        <taxon>Gammaproteobacteria</taxon>
        <taxon>Pasteurellales</taxon>
        <taxon>Pasteurellaceae</taxon>
        <taxon>Pasteurella</taxon>
    </lineage>
</organism>
<accession>C9PSP0</accession>
<protein>
    <recommendedName>
        <fullName evidence="4">DUF541 domain-containing protein</fullName>
    </recommendedName>
</protein>
<comment type="caution">
    <text evidence="2">The sequence shown here is derived from an EMBL/GenBank/DDBJ whole genome shotgun (WGS) entry which is preliminary data.</text>
</comment>
<feature type="signal peptide" evidence="1">
    <location>
        <begin position="1"/>
        <end position="23"/>
    </location>
</feature>
<dbReference type="PANTHER" id="PTHR34387">
    <property type="entry name" value="SLR1258 PROTEIN"/>
    <property type="match status" value="1"/>
</dbReference>
<gene>
    <name evidence="2" type="ORF">HMPREF0621_2014</name>
</gene>
<name>C9PSP0_9PAST</name>